<dbReference type="AlphaFoldDB" id="A0A915E9G5"/>
<proteinExistence type="predicted"/>
<dbReference type="WBParaSite" id="jg3481">
    <property type="protein sequence ID" value="jg3481"/>
    <property type="gene ID" value="jg3481"/>
</dbReference>
<sequence>MTTSAFTDGLEVLQCRENEEPSDDCNCEEKTCEKTVVNLCTVVGCDSDFIFCRCKEGFTAMDLLKLDSIQMIGHPVSLKTSV</sequence>
<accession>A0A915E9G5</accession>
<dbReference type="Proteomes" id="UP000887574">
    <property type="component" value="Unplaced"/>
</dbReference>
<reference evidence="2" key="1">
    <citation type="submission" date="2022-11" db="UniProtKB">
        <authorList>
            <consortium name="WormBaseParasite"/>
        </authorList>
    </citation>
    <scope>IDENTIFICATION</scope>
</reference>
<protein>
    <submittedName>
        <fullName evidence="2">EGF-like domain-containing protein</fullName>
    </submittedName>
</protein>
<evidence type="ECO:0000313" key="1">
    <source>
        <dbReference type="Proteomes" id="UP000887574"/>
    </source>
</evidence>
<name>A0A915E9G5_9BILA</name>
<keyword evidence="1" id="KW-1185">Reference proteome</keyword>
<evidence type="ECO:0000313" key="2">
    <source>
        <dbReference type="WBParaSite" id="jg3481"/>
    </source>
</evidence>
<organism evidence="1 2">
    <name type="scientific">Ditylenchus dipsaci</name>
    <dbReference type="NCBI Taxonomy" id="166011"/>
    <lineage>
        <taxon>Eukaryota</taxon>
        <taxon>Metazoa</taxon>
        <taxon>Ecdysozoa</taxon>
        <taxon>Nematoda</taxon>
        <taxon>Chromadorea</taxon>
        <taxon>Rhabditida</taxon>
        <taxon>Tylenchina</taxon>
        <taxon>Tylenchomorpha</taxon>
        <taxon>Sphaerularioidea</taxon>
        <taxon>Anguinidae</taxon>
        <taxon>Anguininae</taxon>
        <taxon>Ditylenchus</taxon>
    </lineage>
</organism>